<dbReference type="Pfam" id="PF01551">
    <property type="entry name" value="Peptidase_M23"/>
    <property type="match status" value="1"/>
</dbReference>
<gene>
    <name evidence="4" type="ORF">SAMN04488027_11267</name>
</gene>
<dbReference type="InterPro" id="IPR011055">
    <property type="entry name" value="Dup_hybrid_motif"/>
</dbReference>
<dbReference type="RefSeq" id="WP_093368951.1">
    <property type="nucleotide sequence ID" value="NZ_FNCW01000012.1"/>
</dbReference>
<evidence type="ECO:0000313" key="5">
    <source>
        <dbReference type="Proteomes" id="UP000199296"/>
    </source>
</evidence>
<dbReference type="GO" id="GO:0004222">
    <property type="term" value="F:metalloendopeptidase activity"/>
    <property type="evidence" value="ECO:0007669"/>
    <property type="project" value="TreeGrafter"/>
</dbReference>
<dbReference type="PANTHER" id="PTHR21666:SF289">
    <property type="entry name" value="L-ALA--D-GLU ENDOPEPTIDASE"/>
    <property type="match status" value="1"/>
</dbReference>
<keyword evidence="2" id="KW-0812">Transmembrane</keyword>
<reference evidence="4 5" key="1">
    <citation type="submission" date="2016-10" db="EMBL/GenBank/DDBJ databases">
        <authorList>
            <person name="de Groot N.N."/>
        </authorList>
    </citation>
    <scope>NUCLEOTIDE SEQUENCE [LARGE SCALE GENOMIC DNA]</scope>
    <source>
        <strain evidence="4 5">DSM 19803</strain>
    </source>
</reference>
<keyword evidence="1" id="KW-0732">Signal</keyword>
<dbReference type="OrthoDB" id="9814377at2"/>
<dbReference type="AlphaFoldDB" id="A0A1G7YI70"/>
<evidence type="ECO:0000313" key="4">
    <source>
        <dbReference type="EMBL" id="SDG95935.1"/>
    </source>
</evidence>
<keyword evidence="5" id="KW-1185">Reference proteome</keyword>
<feature type="domain" description="M23ase beta-sheet core" evidence="3">
    <location>
        <begin position="188"/>
        <end position="283"/>
    </location>
</feature>
<dbReference type="Gene3D" id="2.70.70.10">
    <property type="entry name" value="Glucose Permease (Domain IIA)"/>
    <property type="match status" value="1"/>
</dbReference>
<feature type="transmembrane region" description="Helical" evidence="2">
    <location>
        <begin position="42"/>
        <end position="63"/>
    </location>
</feature>
<dbReference type="STRING" id="470826.SAMN04488027_11267"/>
<dbReference type="PANTHER" id="PTHR21666">
    <property type="entry name" value="PEPTIDASE-RELATED"/>
    <property type="match status" value="1"/>
</dbReference>
<dbReference type="CDD" id="cd12797">
    <property type="entry name" value="M23_peptidase"/>
    <property type="match status" value="1"/>
</dbReference>
<name>A0A1G7YI70_9FLAO</name>
<dbReference type="InterPro" id="IPR050570">
    <property type="entry name" value="Cell_wall_metabolism_enzyme"/>
</dbReference>
<organism evidence="4 5">
    <name type="scientific">Psychroflexus sediminis</name>
    <dbReference type="NCBI Taxonomy" id="470826"/>
    <lineage>
        <taxon>Bacteria</taxon>
        <taxon>Pseudomonadati</taxon>
        <taxon>Bacteroidota</taxon>
        <taxon>Flavobacteriia</taxon>
        <taxon>Flavobacteriales</taxon>
        <taxon>Flavobacteriaceae</taxon>
        <taxon>Psychroflexus</taxon>
    </lineage>
</organism>
<evidence type="ECO:0000256" key="2">
    <source>
        <dbReference type="SAM" id="Phobius"/>
    </source>
</evidence>
<keyword evidence="2" id="KW-1133">Transmembrane helix</keyword>
<evidence type="ECO:0000259" key="3">
    <source>
        <dbReference type="Pfam" id="PF01551"/>
    </source>
</evidence>
<dbReference type="InterPro" id="IPR016047">
    <property type="entry name" value="M23ase_b-sheet_dom"/>
</dbReference>
<dbReference type="SUPFAM" id="SSF51261">
    <property type="entry name" value="Duplicated hybrid motif"/>
    <property type="match status" value="1"/>
</dbReference>
<sequence>MESPKKDKRKIKQKLLHKYRLVILNEDTFEERLSFQLSKLNVIILSTISALLLVSGTALLIAFTPIREYIPGYSSTALKNKATRLTLKVDSLTAVVNQNSTYFRSIRNVLSGKVDSLDIEQVYSNEKTTPVDVDTVNLSASQQDSILRAKVEQEDKYSLLERATFNTNFTLFPPVSGSISEVYNAEEKHYAIDIVTEKNEPVKATLDGTVIFAEWTVETGYVIIIEHNFGLISVYKHNASLLKSQGDLVTAGEAIAVVGDTGEFSYGPHLHFELWVDGYPVNPSDYINFE</sequence>
<dbReference type="Proteomes" id="UP000199296">
    <property type="component" value="Unassembled WGS sequence"/>
</dbReference>
<protein>
    <submittedName>
        <fullName evidence="4">Murein DD-endopeptidase MepM and murein hydrolase activator NlpD, contain LysM domain</fullName>
    </submittedName>
</protein>
<keyword evidence="2" id="KW-0472">Membrane</keyword>
<accession>A0A1G7YI70</accession>
<dbReference type="EMBL" id="FNCW01000012">
    <property type="protein sequence ID" value="SDG95935.1"/>
    <property type="molecule type" value="Genomic_DNA"/>
</dbReference>
<proteinExistence type="predicted"/>
<evidence type="ECO:0000256" key="1">
    <source>
        <dbReference type="ARBA" id="ARBA00022729"/>
    </source>
</evidence>
<keyword evidence="4" id="KW-0378">Hydrolase</keyword>